<dbReference type="Gene3D" id="3.10.100.10">
    <property type="entry name" value="Mannose-Binding Protein A, subunit A"/>
    <property type="match status" value="1"/>
</dbReference>
<dbReference type="InterPro" id="IPR016186">
    <property type="entry name" value="C-type_lectin-like/link_sf"/>
</dbReference>
<dbReference type="PANTHER" id="PTHR22803">
    <property type="entry name" value="MANNOSE, PHOSPHOLIPASE, LECTIN RECEPTOR RELATED"/>
    <property type="match status" value="1"/>
</dbReference>
<evidence type="ECO:0000313" key="2">
    <source>
        <dbReference type="Proteomes" id="UP000887540"/>
    </source>
</evidence>
<sequence>MFTSRYCASAAEDGSDTDKDNVDEDLVCPTGLYYISECINSQCPFGYTCFGSLPSAYCCGSRQPVTCSSIDSNGSCTSDANCQVGFLCDVLNQRCCPNLGENPSSQEPCIGGACGTGQYCLQSVQQCYILYITSVVPIVTTATTTTSTTATSTTTSTTAPVSTCDSTWTYFAETQDCYKAFTTKLDFTDANSTCISLGGHLVSIHSSSQEAFIYTLAAQASSPSLQPDYFWLGLYAATYPNYSWLDGTPLDHTNWTMGAPSSTMFLCGYYIYKDPTPLWDNYYDCTSTFKFICQKASNV</sequence>
<feature type="domain" description="C-type lectin" evidence="1">
    <location>
        <begin position="173"/>
        <end position="294"/>
    </location>
</feature>
<protein>
    <submittedName>
        <fullName evidence="3">C-type lectin domain-containing protein</fullName>
    </submittedName>
</protein>
<dbReference type="CDD" id="cd00037">
    <property type="entry name" value="CLECT"/>
    <property type="match status" value="1"/>
</dbReference>
<dbReference type="Proteomes" id="UP000887540">
    <property type="component" value="Unplaced"/>
</dbReference>
<evidence type="ECO:0000259" key="1">
    <source>
        <dbReference type="PROSITE" id="PS50041"/>
    </source>
</evidence>
<dbReference type="AlphaFoldDB" id="A0A914DGM3"/>
<dbReference type="WBParaSite" id="ACRNAN_scaffold2464.g8168.t1">
    <property type="protein sequence ID" value="ACRNAN_scaffold2464.g8168.t1"/>
    <property type="gene ID" value="ACRNAN_scaffold2464.g8168"/>
</dbReference>
<dbReference type="InterPro" id="IPR016187">
    <property type="entry name" value="CTDL_fold"/>
</dbReference>
<dbReference type="SMART" id="SM00289">
    <property type="entry name" value="WR1"/>
    <property type="match status" value="2"/>
</dbReference>
<dbReference type="PROSITE" id="PS50041">
    <property type="entry name" value="C_TYPE_LECTIN_2"/>
    <property type="match status" value="1"/>
</dbReference>
<dbReference type="InterPro" id="IPR006150">
    <property type="entry name" value="Cys_repeat_1"/>
</dbReference>
<proteinExistence type="predicted"/>
<dbReference type="SUPFAM" id="SSF56436">
    <property type="entry name" value="C-type lectin-like"/>
    <property type="match status" value="1"/>
</dbReference>
<dbReference type="SMART" id="SM00034">
    <property type="entry name" value="CLECT"/>
    <property type="match status" value="1"/>
</dbReference>
<dbReference type="InterPro" id="IPR050111">
    <property type="entry name" value="C-type_lectin/snaclec_domain"/>
</dbReference>
<keyword evidence="2" id="KW-1185">Reference proteome</keyword>
<dbReference type="InterPro" id="IPR001304">
    <property type="entry name" value="C-type_lectin-like"/>
</dbReference>
<dbReference type="Pfam" id="PF00059">
    <property type="entry name" value="Lectin_C"/>
    <property type="match status" value="1"/>
</dbReference>
<evidence type="ECO:0000313" key="3">
    <source>
        <dbReference type="WBParaSite" id="ACRNAN_scaffold2464.g8168.t1"/>
    </source>
</evidence>
<accession>A0A914DGM3</accession>
<organism evidence="2 3">
    <name type="scientific">Acrobeloides nanus</name>
    <dbReference type="NCBI Taxonomy" id="290746"/>
    <lineage>
        <taxon>Eukaryota</taxon>
        <taxon>Metazoa</taxon>
        <taxon>Ecdysozoa</taxon>
        <taxon>Nematoda</taxon>
        <taxon>Chromadorea</taxon>
        <taxon>Rhabditida</taxon>
        <taxon>Tylenchina</taxon>
        <taxon>Cephalobomorpha</taxon>
        <taxon>Cephaloboidea</taxon>
        <taxon>Cephalobidae</taxon>
        <taxon>Acrobeloides</taxon>
    </lineage>
</organism>
<name>A0A914DGM3_9BILA</name>
<reference evidence="3" key="1">
    <citation type="submission" date="2022-11" db="UniProtKB">
        <authorList>
            <consortium name="WormBaseParasite"/>
        </authorList>
    </citation>
    <scope>IDENTIFICATION</scope>
</reference>